<gene>
    <name evidence="1" type="ORF">EG028_21585</name>
</gene>
<sequence>MPLFYFYETVKAPIRRRFSTTPAPPCKNYLLRLTPEIHYFSPMGYAFNRESVSGILYQVLVSNTQEKGQQWVSDKLRNWQEQNSMQAFNLAFTAAPRFLGRGTVNVTAEQAVALQPFQLEGYTVDRLFRVWWLMQLPPADQKTYSPAIENLFHAAEMNELVALYGALPLLAFPESWKMRTAEGIRSNIGGVLEAIMLHNPYPAQYLDEPAWNQLIMKAFFTEKAVQHIAGMDERANASLARILTDFAHERWAAGRTVHPLIWRMVAPFIHAGNFEDIERIWFSEQHAEREAAALTCAASAYQPAKDLLETRKEMKEDISAGKLTWHTVASRVNG</sequence>
<name>A0A3N4MCH5_9BACT</name>
<proteinExistence type="predicted"/>
<dbReference type="Proteomes" id="UP000279089">
    <property type="component" value="Unassembled WGS sequence"/>
</dbReference>
<reference evidence="2" key="1">
    <citation type="submission" date="2018-11" db="EMBL/GenBank/DDBJ databases">
        <title>Chitinophaga lutea sp.nov., isolate from arsenic contaminated soil.</title>
        <authorList>
            <person name="Zong Y."/>
        </authorList>
    </citation>
    <scope>NUCLEOTIDE SEQUENCE [LARGE SCALE GENOMIC DNA]</scope>
    <source>
        <strain evidence="2">YLT18</strain>
    </source>
</reference>
<evidence type="ECO:0000313" key="2">
    <source>
        <dbReference type="Proteomes" id="UP000279089"/>
    </source>
</evidence>
<comment type="caution">
    <text evidence="1">The sequence shown here is derived from an EMBL/GenBank/DDBJ whole genome shotgun (WGS) entry which is preliminary data.</text>
</comment>
<protein>
    <submittedName>
        <fullName evidence="1">Uncharacterized protein</fullName>
    </submittedName>
</protein>
<dbReference type="NCBIfam" id="NF035938">
    <property type="entry name" value="EboA_domain"/>
    <property type="match status" value="1"/>
</dbReference>
<organism evidence="1 2">
    <name type="scientific">Chitinophaga barathri</name>
    <dbReference type="NCBI Taxonomy" id="1647451"/>
    <lineage>
        <taxon>Bacteria</taxon>
        <taxon>Pseudomonadati</taxon>
        <taxon>Bacteroidota</taxon>
        <taxon>Chitinophagia</taxon>
        <taxon>Chitinophagales</taxon>
        <taxon>Chitinophagaceae</taxon>
        <taxon>Chitinophaga</taxon>
    </lineage>
</organism>
<dbReference type="AlphaFoldDB" id="A0A3N4MCH5"/>
<keyword evidence="2" id="KW-1185">Reference proteome</keyword>
<accession>A0A3N4MCH5</accession>
<dbReference type="OrthoDB" id="325673at2"/>
<dbReference type="InterPro" id="IPR047715">
    <property type="entry name" value="EboA_dom"/>
</dbReference>
<dbReference type="EMBL" id="RMBX01000012">
    <property type="protein sequence ID" value="RPD39207.1"/>
    <property type="molecule type" value="Genomic_DNA"/>
</dbReference>
<evidence type="ECO:0000313" key="1">
    <source>
        <dbReference type="EMBL" id="RPD39207.1"/>
    </source>
</evidence>